<dbReference type="PANTHER" id="PTHR48106:SF13">
    <property type="entry name" value="QUINONE OXIDOREDUCTASE-RELATED"/>
    <property type="match status" value="1"/>
</dbReference>
<dbReference type="InterPro" id="IPR047618">
    <property type="entry name" value="QOR-like"/>
</dbReference>
<dbReference type="GO" id="GO:0035925">
    <property type="term" value="F:mRNA 3'-UTR AU-rich region binding"/>
    <property type="evidence" value="ECO:0007669"/>
    <property type="project" value="TreeGrafter"/>
</dbReference>
<gene>
    <name evidence="4" type="ORF">FHS48_003476</name>
</gene>
<dbReference type="SMART" id="SM00829">
    <property type="entry name" value="PKS_ER"/>
    <property type="match status" value="1"/>
</dbReference>
<dbReference type="Gene3D" id="3.90.180.10">
    <property type="entry name" value="Medium-chain alcohol dehydrogenases, catalytic domain"/>
    <property type="match status" value="1"/>
</dbReference>
<evidence type="ECO:0000259" key="3">
    <source>
        <dbReference type="SMART" id="SM00829"/>
    </source>
</evidence>
<dbReference type="PANTHER" id="PTHR48106">
    <property type="entry name" value="QUINONE OXIDOREDUCTASE PIG3-RELATED"/>
    <property type="match status" value="1"/>
</dbReference>
<proteinExistence type="predicted"/>
<dbReference type="InterPro" id="IPR036291">
    <property type="entry name" value="NAD(P)-bd_dom_sf"/>
</dbReference>
<dbReference type="Pfam" id="PF08240">
    <property type="entry name" value="ADH_N"/>
    <property type="match status" value="1"/>
</dbReference>
<dbReference type="RefSeq" id="WP_184265323.1">
    <property type="nucleotide sequence ID" value="NZ_JACIIX010000016.1"/>
</dbReference>
<protein>
    <submittedName>
        <fullName evidence="4">NADPH2:quinone reductase</fullName>
        <ecNumber evidence="4">1.6.5.5</ecNumber>
    </submittedName>
</protein>
<reference evidence="4 5" key="1">
    <citation type="submission" date="2020-08" db="EMBL/GenBank/DDBJ databases">
        <title>Genomic Encyclopedia of Type Strains, Phase IV (KMG-IV): sequencing the most valuable type-strain genomes for metagenomic binning, comparative biology and taxonomic classification.</title>
        <authorList>
            <person name="Goeker M."/>
        </authorList>
    </citation>
    <scope>NUCLEOTIDE SEQUENCE [LARGE SCALE GENOMIC DNA]</scope>
    <source>
        <strain evidence="4 5">DSM 11590</strain>
    </source>
</reference>
<dbReference type="EC" id="1.6.5.5" evidence="4"/>
<dbReference type="AlphaFoldDB" id="A0A7X0DP59"/>
<evidence type="ECO:0000313" key="5">
    <source>
        <dbReference type="Proteomes" id="UP000544872"/>
    </source>
</evidence>
<keyword evidence="5" id="KW-1185">Reference proteome</keyword>
<dbReference type="SUPFAM" id="SSF51735">
    <property type="entry name" value="NAD(P)-binding Rossmann-fold domains"/>
    <property type="match status" value="1"/>
</dbReference>
<dbReference type="GO" id="GO:0003960">
    <property type="term" value="F:quinone reductase (NADPH) activity"/>
    <property type="evidence" value="ECO:0007669"/>
    <property type="project" value="UniProtKB-EC"/>
</dbReference>
<keyword evidence="1" id="KW-0521">NADP</keyword>
<evidence type="ECO:0000256" key="1">
    <source>
        <dbReference type="ARBA" id="ARBA00022857"/>
    </source>
</evidence>
<comment type="caution">
    <text evidence="4">The sequence shown here is derived from an EMBL/GenBank/DDBJ whole genome shotgun (WGS) entry which is preliminary data.</text>
</comment>
<feature type="domain" description="Enoyl reductase (ER)" evidence="3">
    <location>
        <begin position="16"/>
        <end position="327"/>
    </location>
</feature>
<dbReference type="InterPro" id="IPR011032">
    <property type="entry name" value="GroES-like_sf"/>
</dbReference>
<dbReference type="EMBL" id="JACIIX010000016">
    <property type="protein sequence ID" value="MBB6212029.1"/>
    <property type="molecule type" value="Genomic_DNA"/>
</dbReference>
<organism evidence="4 5">
    <name type="scientific">Novispirillum itersonii</name>
    <name type="common">Aquaspirillum itersonii</name>
    <dbReference type="NCBI Taxonomy" id="189"/>
    <lineage>
        <taxon>Bacteria</taxon>
        <taxon>Pseudomonadati</taxon>
        <taxon>Pseudomonadota</taxon>
        <taxon>Alphaproteobacteria</taxon>
        <taxon>Rhodospirillales</taxon>
        <taxon>Novispirillaceae</taxon>
        <taxon>Novispirillum</taxon>
    </lineage>
</organism>
<keyword evidence="2 4" id="KW-0560">Oxidoreductase</keyword>
<evidence type="ECO:0000256" key="2">
    <source>
        <dbReference type="ARBA" id="ARBA00023002"/>
    </source>
</evidence>
<dbReference type="CDD" id="cd05286">
    <property type="entry name" value="QOR2"/>
    <property type="match status" value="1"/>
</dbReference>
<name>A0A7X0DP59_NOVIT</name>
<dbReference type="Proteomes" id="UP000544872">
    <property type="component" value="Unassembled WGS sequence"/>
</dbReference>
<dbReference type="InterPro" id="IPR013149">
    <property type="entry name" value="ADH-like_C"/>
</dbReference>
<dbReference type="InterPro" id="IPR020843">
    <property type="entry name" value="ER"/>
</dbReference>
<dbReference type="SUPFAM" id="SSF50129">
    <property type="entry name" value="GroES-like"/>
    <property type="match status" value="1"/>
</dbReference>
<dbReference type="InterPro" id="IPR013154">
    <property type="entry name" value="ADH-like_N"/>
</dbReference>
<evidence type="ECO:0000313" key="4">
    <source>
        <dbReference type="EMBL" id="MBB6212029.1"/>
    </source>
</evidence>
<dbReference type="GO" id="GO:0005829">
    <property type="term" value="C:cytosol"/>
    <property type="evidence" value="ECO:0007669"/>
    <property type="project" value="TreeGrafter"/>
</dbReference>
<dbReference type="Pfam" id="PF00107">
    <property type="entry name" value="ADH_zinc_N"/>
    <property type="match status" value="1"/>
</dbReference>
<accession>A0A7X0DP59</accession>
<dbReference type="Gene3D" id="3.40.50.720">
    <property type="entry name" value="NAD(P)-binding Rossmann-like Domain"/>
    <property type="match status" value="1"/>
</dbReference>
<sequence>MSQTIQARQMVLTAPGGPEVLQPRTVDLPAPAAGEILIRHTAIGVNFVDIYHRTGLYPVPSLPVPLGVDGAGVIEAVGPGVTGLTPGQRIAYTGLPVGGYASHRLLPDWQAVPIPEDVEDRVAAAAMLRGVTAHMLLTRVFPVGIGTSLLVHAAAGGLGLILAQWAKVLGATVIGTVGSAEKAALARHHGTDHTILYRETDFVRAVRDLTGGQGVAYAVDGIGGETLLRTLDAVRPFGMIASVGQASGTLPEIPLREIGPGRTLSVSRPSVFRYFSDPLTYRTAVEALFVRLQEGLRPVIGLELPLEQAAEAHRVLEAGQTTGSVLLRP</sequence>
<dbReference type="GO" id="GO:0070402">
    <property type="term" value="F:NADPH binding"/>
    <property type="evidence" value="ECO:0007669"/>
    <property type="project" value="TreeGrafter"/>
</dbReference>